<evidence type="ECO:0000256" key="4">
    <source>
        <dbReference type="ARBA" id="ARBA00022692"/>
    </source>
</evidence>
<accession>A0A7M3MIM4</accession>
<feature type="transmembrane region" description="Helical" evidence="7">
    <location>
        <begin position="213"/>
        <end position="233"/>
    </location>
</feature>
<comment type="subcellular location">
    <subcellularLocation>
        <location evidence="1">Cell membrane</location>
        <topology evidence="1">Multi-pass membrane protein</topology>
    </subcellularLocation>
</comment>
<feature type="transmembrane region" description="Helical" evidence="7">
    <location>
        <begin position="253"/>
        <end position="270"/>
    </location>
</feature>
<dbReference type="GO" id="GO:0005886">
    <property type="term" value="C:plasma membrane"/>
    <property type="evidence" value="ECO:0007669"/>
    <property type="project" value="UniProtKB-SubCell"/>
</dbReference>
<gene>
    <name evidence="8" type="ORF">DPQ33_03450</name>
</gene>
<keyword evidence="6 7" id="KW-0472">Membrane</keyword>
<feature type="transmembrane region" description="Helical" evidence="7">
    <location>
        <begin position="182"/>
        <end position="201"/>
    </location>
</feature>
<dbReference type="RefSeq" id="WP_144301785.1">
    <property type="nucleotide sequence ID" value="NZ_QMIE01000002.1"/>
</dbReference>
<sequence>MPAVAGLRDKGASKGAAASFLTATPETGVDSVAVTWVMLDPLMAVLRPVAAVVSAIAAGLAVNATARPDPPKPTLLPMAPPVAEPSGQGQAVSRPGLKSRIVKGMRYGFVDLAGDVGPWFLIGVAVAGAMTVFLPPGFIQDHVGGRWGGYLLALALSLPIYVCATASTPLAAALAWQGLSPGAALVFLLAGPATNIASLMVTARILGKRETAAYLAALVICALLMGLAADAIYASVNMGGVWAGGDIEEGAGLFEHLTALAFLVLAYLGLRSKRSGGTCG</sequence>
<dbReference type="AlphaFoldDB" id="A0A7M3MIM4"/>
<evidence type="ECO:0000256" key="2">
    <source>
        <dbReference type="ARBA" id="ARBA00006386"/>
    </source>
</evidence>
<evidence type="ECO:0000313" key="8">
    <source>
        <dbReference type="EMBL" id="TVM19429.1"/>
    </source>
</evidence>
<dbReference type="InterPro" id="IPR052923">
    <property type="entry name" value="UPF0718"/>
</dbReference>
<reference evidence="8 9" key="1">
    <citation type="submission" date="2018-06" db="EMBL/GenBank/DDBJ databases">
        <title>Complete genome of Desulfovibrio indonesiensis P37SLT.</title>
        <authorList>
            <person name="Crispim J.S."/>
            <person name="Vidigal P.M.P."/>
            <person name="Silva L.C.F."/>
            <person name="Laguardia C.N."/>
            <person name="Araujo L.C."/>
            <person name="Dias R.S."/>
            <person name="Sousa M.P."/>
            <person name="Paula S.O."/>
            <person name="Silva C."/>
        </authorList>
    </citation>
    <scope>NUCLEOTIDE SEQUENCE [LARGE SCALE GENOMIC DNA]</scope>
    <source>
        <strain evidence="8 9">P37SLT</strain>
    </source>
</reference>
<dbReference type="InterPro" id="IPR005524">
    <property type="entry name" value="DUF318"/>
</dbReference>
<dbReference type="OrthoDB" id="9770315at2"/>
<name>A0A7M3MIM4_9BACT</name>
<dbReference type="EMBL" id="QMIE01000002">
    <property type="protein sequence ID" value="TVM19429.1"/>
    <property type="molecule type" value="Genomic_DNA"/>
</dbReference>
<keyword evidence="9" id="KW-1185">Reference proteome</keyword>
<evidence type="ECO:0000256" key="7">
    <source>
        <dbReference type="SAM" id="Phobius"/>
    </source>
</evidence>
<evidence type="ECO:0000256" key="3">
    <source>
        <dbReference type="ARBA" id="ARBA00022475"/>
    </source>
</evidence>
<evidence type="ECO:0000256" key="6">
    <source>
        <dbReference type="ARBA" id="ARBA00023136"/>
    </source>
</evidence>
<protein>
    <submittedName>
        <fullName evidence="8">Permease</fullName>
    </submittedName>
</protein>
<comment type="caution">
    <text evidence="8">The sequence shown here is derived from an EMBL/GenBank/DDBJ whole genome shotgun (WGS) entry which is preliminary data.</text>
</comment>
<dbReference type="Proteomes" id="UP000448292">
    <property type="component" value="Unassembled WGS sequence"/>
</dbReference>
<feature type="transmembrane region" description="Helical" evidence="7">
    <location>
        <begin position="45"/>
        <end position="66"/>
    </location>
</feature>
<feature type="transmembrane region" description="Helical" evidence="7">
    <location>
        <begin position="119"/>
        <end position="139"/>
    </location>
</feature>
<dbReference type="Pfam" id="PF03773">
    <property type="entry name" value="ArsP_1"/>
    <property type="match status" value="1"/>
</dbReference>
<dbReference type="PANTHER" id="PTHR34184:SF4">
    <property type="entry name" value="UPF0718 PROTEIN YCGR"/>
    <property type="match status" value="1"/>
</dbReference>
<keyword evidence="4 7" id="KW-0812">Transmembrane</keyword>
<comment type="similarity">
    <text evidence="2">Belongs to the UPF0718 family.</text>
</comment>
<feature type="transmembrane region" description="Helical" evidence="7">
    <location>
        <begin position="151"/>
        <end position="176"/>
    </location>
</feature>
<keyword evidence="3" id="KW-1003">Cell membrane</keyword>
<evidence type="ECO:0000313" key="9">
    <source>
        <dbReference type="Proteomes" id="UP000448292"/>
    </source>
</evidence>
<proteinExistence type="inferred from homology"/>
<evidence type="ECO:0000256" key="1">
    <source>
        <dbReference type="ARBA" id="ARBA00004651"/>
    </source>
</evidence>
<keyword evidence="5 7" id="KW-1133">Transmembrane helix</keyword>
<dbReference type="PANTHER" id="PTHR34184">
    <property type="entry name" value="UPF0718 PROTEIN YCGR"/>
    <property type="match status" value="1"/>
</dbReference>
<organism evidence="8 9">
    <name type="scientific">Oceanidesulfovibrio indonesiensis</name>
    <dbReference type="NCBI Taxonomy" id="54767"/>
    <lineage>
        <taxon>Bacteria</taxon>
        <taxon>Pseudomonadati</taxon>
        <taxon>Thermodesulfobacteriota</taxon>
        <taxon>Desulfovibrionia</taxon>
        <taxon>Desulfovibrionales</taxon>
        <taxon>Desulfovibrionaceae</taxon>
        <taxon>Oceanidesulfovibrio</taxon>
    </lineage>
</organism>
<evidence type="ECO:0000256" key="5">
    <source>
        <dbReference type="ARBA" id="ARBA00022989"/>
    </source>
</evidence>